<proteinExistence type="predicted"/>
<protein>
    <submittedName>
        <fullName evidence="2">Uncharacterized protein</fullName>
    </submittedName>
</protein>
<accession>A0A1I8B425</accession>
<organism evidence="1 2">
    <name type="scientific">Meloidogyne hapla</name>
    <name type="common">Root-knot nematode worm</name>
    <dbReference type="NCBI Taxonomy" id="6305"/>
    <lineage>
        <taxon>Eukaryota</taxon>
        <taxon>Metazoa</taxon>
        <taxon>Ecdysozoa</taxon>
        <taxon>Nematoda</taxon>
        <taxon>Chromadorea</taxon>
        <taxon>Rhabditida</taxon>
        <taxon>Tylenchina</taxon>
        <taxon>Tylenchomorpha</taxon>
        <taxon>Tylenchoidea</taxon>
        <taxon>Meloidogynidae</taxon>
        <taxon>Meloidogyninae</taxon>
        <taxon>Meloidogyne</taxon>
    </lineage>
</organism>
<sequence>MSYEPSDQQTLKLIHYYQHQLENPDSTESEITEESELNDENKYNNLFLLEAVFWRYRNFIEKFTVGGDEVKTNEDALNYFSKFFDNYGLIDPVNLSDKIAERYKEFLQNGQKLLNLKELKDENLRKRLCLVHSFVNKWVNDLILNENLIWNGIMNMMTLGLPIIDNPNYEQLADINCSNKKQLKNIAEFYINGKDNINIIQDIHRTNIKELIGLSSSFVDFLHVYLSKTKLFNLIGPENFGALEEEFAEILQIWNIEENYRWHLYKELIGLNNKIKNEEIENKEHEENEERNSKHSQLIKIELRLATSLLFKKLIKYEDILIHNLDKANNELLTKILKISKNLKDDIYETISNKLSINILVETIKLFKDKLLILCANREWDELSNLLANNLNIIDLGEKDNLNGKIFKEILKEDHIKYLSDKIEKDPELRKRLTNEPGHKIRISLLIDDEEQYEKFCDKYGLIDYKIYRSKEQLTKHYLDALGTKYLKKEINRISASLFVWYTWMENKIFDNKRGKNQDWGCCKIRKQVQKAWELTKIKVHKKYDTLFYIDVDELGTGRRIFIGWLEAQKYLMELKMAESRDVKMKVRKCISFGFVRESQDLLNNDITDTKQFFEVWSGIIVTGGWTDREDKPNILEFIKWLKIQHLIQLRDLMKKDIYVDFRKKLAKSIS</sequence>
<dbReference type="Proteomes" id="UP000095281">
    <property type="component" value="Unplaced"/>
</dbReference>
<keyword evidence="1" id="KW-1185">Reference proteome</keyword>
<dbReference type="WBParaSite" id="MhA1_Contig1294.frz3.gene2">
    <property type="protein sequence ID" value="MhA1_Contig1294.frz3.gene2"/>
    <property type="gene ID" value="MhA1_Contig1294.frz3.gene2"/>
</dbReference>
<name>A0A1I8B425_MELHA</name>
<evidence type="ECO:0000313" key="1">
    <source>
        <dbReference type="Proteomes" id="UP000095281"/>
    </source>
</evidence>
<dbReference type="AlphaFoldDB" id="A0A1I8B425"/>
<reference evidence="2" key="1">
    <citation type="submission" date="2016-11" db="UniProtKB">
        <authorList>
            <consortium name="WormBaseParasite"/>
        </authorList>
    </citation>
    <scope>IDENTIFICATION</scope>
</reference>
<evidence type="ECO:0000313" key="2">
    <source>
        <dbReference type="WBParaSite" id="MhA1_Contig1294.frz3.gene2"/>
    </source>
</evidence>